<evidence type="ECO:0000259" key="7">
    <source>
        <dbReference type="Pfam" id="PF12851"/>
    </source>
</evidence>
<dbReference type="EMBL" id="KN822032">
    <property type="protein sequence ID" value="KIM63803.1"/>
    <property type="molecule type" value="Genomic_DNA"/>
</dbReference>
<dbReference type="InParanoid" id="A0A0C2ZQG0"/>
<evidence type="ECO:0000256" key="4">
    <source>
        <dbReference type="ARBA" id="ARBA00023002"/>
    </source>
</evidence>
<dbReference type="GO" id="GO:0046872">
    <property type="term" value="F:metal ion binding"/>
    <property type="evidence" value="ECO:0007669"/>
    <property type="project" value="UniProtKB-KW"/>
</dbReference>
<keyword evidence="4" id="KW-0560">Oxidoreductase</keyword>
<evidence type="ECO:0000313" key="9">
    <source>
        <dbReference type="Proteomes" id="UP000053989"/>
    </source>
</evidence>
<protein>
    <recommendedName>
        <fullName evidence="7">2OGFeDO JBP1/TET oxygenase domain-containing protein</fullName>
    </recommendedName>
</protein>
<comment type="cofactor">
    <cofactor evidence="1">
        <name>Fe(2+)</name>
        <dbReference type="ChEBI" id="CHEBI:29033"/>
    </cofactor>
</comment>
<keyword evidence="9" id="KW-1185">Reference proteome</keyword>
<evidence type="ECO:0000256" key="2">
    <source>
        <dbReference type="ARBA" id="ARBA00022723"/>
    </source>
</evidence>
<proteinExistence type="predicted"/>
<organism evidence="8 9">
    <name type="scientific">Scleroderma citrinum Foug A</name>
    <dbReference type="NCBI Taxonomy" id="1036808"/>
    <lineage>
        <taxon>Eukaryota</taxon>
        <taxon>Fungi</taxon>
        <taxon>Dikarya</taxon>
        <taxon>Basidiomycota</taxon>
        <taxon>Agaricomycotina</taxon>
        <taxon>Agaricomycetes</taxon>
        <taxon>Agaricomycetidae</taxon>
        <taxon>Boletales</taxon>
        <taxon>Sclerodermatineae</taxon>
        <taxon>Sclerodermataceae</taxon>
        <taxon>Scleroderma</taxon>
    </lineage>
</organism>
<evidence type="ECO:0000256" key="5">
    <source>
        <dbReference type="ARBA" id="ARBA00023004"/>
    </source>
</evidence>
<reference evidence="9" key="2">
    <citation type="submission" date="2015-01" db="EMBL/GenBank/DDBJ databases">
        <title>Evolutionary Origins and Diversification of the Mycorrhizal Mutualists.</title>
        <authorList>
            <consortium name="DOE Joint Genome Institute"/>
            <consortium name="Mycorrhizal Genomics Consortium"/>
            <person name="Kohler A."/>
            <person name="Kuo A."/>
            <person name="Nagy L.G."/>
            <person name="Floudas D."/>
            <person name="Copeland A."/>
            <person name="Barry K.W."/>
            <person name="Cichocki N."/>
            <person name="Veneault-Fourrey C."/>
            <person name="LaButti K."/>
            <person name="Lindquist E.A."/>
            <person name="Lipzen A."/>
            <person name="Lundell T."/>
            <person name="Morin E."/>
            <person name="Murat C."/>
            <person name="Riley R."/>
            <person name="Ohm R."/>
            <person name="Sun H."/>
            <person name="Tunlid A."/>
            <person name="Henrissat B."/>
            <person name="Grigoriev I.V."/>
            <person name="Hibbett D.S."/>
            <person name="Martin F."/>
        </authorList>
    </citation>
    <scope>NUCLEOTIDE SEQUENCE [LARGE SCALE GENOMIC DNA]</scope>
    <source>
        <strain evidence="9">Foug A</strain>
    </source>
</reference>
<dbReference type="OrthoDB" id="3259298at2759"/>
<keyword evidence="2" id="KW-0479">Metal-binding</keyword>
<dbReference type="HOGENOM" id="CLU_039070_2_0_1"/>
<keyword evidence="5" id="KW-0408">Iron</keyword>
<keyword evidence="3" id="KW-0223">Dioxygenase</keyword>
<evidence type="ECO:0000256" key="3">
    <source>
        <dbReference type="ARBA" id="ARBA00022964"/>
    </source>
</evidence>
<dbReference type="Proteomes" id="UP000053989">
    <property type="component" value="Unassembled WGS sequence"/>
</dbReference>
<dbReference type="Pfam" id="PF12851">
    <property type="entry name" value="Tet_JBP"/>
    <property type="match status" value="1"/>
</dbReference>
<feature type="chain" id="PRO_5002160536" description="2OGFeDO JBP1/TET oxygenase domain-containing protein" evidence="6">
    <location>
        <begin position="18"/>
        <end position="167"/>
    </location>
</feature>
<reference evidence="8 9" key="1">
    <citation type="submission" date="2014-04" db="EMBL/GenBank/DDBJ databases">
        <authorList>
            <consortium name="DOE Joint Genome Institute"/>
            <person name="Kuo A."/>
            <person name="Kohler A."/>
            <person name="Nagy L.G."/>
            <person name="Floudas D."/>
            <person name="Copeland A."/>
            <person name="Barry K.W."/>
            <person name="Cichocki N."/>
            <person name="Veneault-Fourrey C."/>
            <person name="LaButti K."/>
            <person name="Lindquist E.A."/>
            <person name="Lipzen A."/>
            <person name="Lundell T."/>
            <person name="Morin E."/>
            <person name="Murat C."/>
            <person name="Sun H."/>
            <person name="Tunlid A."/>
            <person name="Henrissat B."/>
            <person name="Grigoriev I.V."/>
            <person name="Hibbett D.S."/>
            <person name="Martin F."/>
            <person name="Nordberg H.P."/>
            <person name="Cantor M.N."/>
            <person name="Hua S.X."/>
        </authorList>
    </citation>
    <scope>NUCLEOTIDE SEQUENCE [LARGE SCALE GENOMIC DNA]</scope>
    <source>
        <strain evidence="8 9">Foug A</strain>
    </source>
</reference>
<evidence type="ECO:0000256" key="1">
    <source>
        <dbReference type="ARBA" id="ARBA00001954"/>
    </source>
</evidence>
<dbReference type="InterPro" id="IPR024779">
    <property type="entry name" value="2OGFeDO_JBP1/TET_oxygenase_dom"/>
</dbReference>
<gene>
    <name evidence="8" type="ORF">SCLCIDRAFT_116477</name>
</gene>
<feature type="signal peptide" evidence="6">
    <location>
        <begin position="1"/>
        <end position="17"/>
    </location>
</feature>
<dbReference type="GO" id="GO:0051213">
    <property type="term" value="F:dioxygenase activity"/>
    <property type="evidence" value="ECO:0007669"/>
    <property type="project" value="UniProtKB-KW"/>
</dbReference>
<dbReference type="STRING" id="1036808.A0A0C2ZQG0"/>
<evidence type="ECO:0000313" key="8">
    <source>
        <dbReference type="EMBL" id="KIM63803.1"/>
    </source>
</evidence>
<feature type="non-terminal residue" evidence="8">
    <location>
        <position position="1"/>
    </location>
</feature>
<sequence>WLQDMILLSSLVSGALSIIHPQLYADGMRRIHALESWSTMNNSRMNRALSVWPTAFTNISLIANQSTPLHCDPQSRCDWFDMIINVGEYDHCTMAIPTLGVELLYKPGTAVAFSGRLLQHGVNAVEGNRYCLTYYMRDNIHYWAKVPRCADWMRMDSLEDALRPTLL</sequence>
<name>A0A0C2ZQG0_9AGAM</name>
<evidence type="ECO:0000256" key="6">
    <source>
        <dbReference type="SAM" id="SignalP"/>
    </source>
</evidence>
<feature type="domain" description="2OGFeDO JBP1/TET oxygenase" evidence="7">
    <location>
        <begin position="8"/>
        <end position="137"/>
    </location>
</feature>
<dbReference type="Gene3D" id="3.60.130.30">
    <property type="match status" value="1"/>
</dbReference>
<keyword evidence="6" id="KW-0732">Signal</keyword>
<accession>A0A0C2ZQG0</accession>
<dbReference type="AlphaFoldDB" id="A0A0C2ZQG0"/>